<dbReference type="GO" id="GO:0008168">
    <property type="term" value="F:methyltransferase activity"/>
    <property type="evidence" value="ECO:0007669"/>
    <property type="project" value="UniProtKB-KW"/>
</dbReference>
<dbReference type="InterPro" id="IPR014001">
    <property type="entry name" value="Helicase_ATP-bd"/>
</dbReference>
<dbReference type="InterPro" id="IPR029063">
    <property type="entry name" value="SAM-dependent_MTases_sf"/>
</dbReference>
<name>A0AAJ1SIQ8_9MYCO</name>
<reference evidence="2" key="1">
    <citation type="submission" date="2023-06" db="EMBL/GenBank/DDBJ databases">
        <title>Identification of two novel mycobacterium reveal diversities and complexities of Mycobacterium gordonae clade.</title>
        <authorList>
            <person name="Matsumoto Y."/>
            <person name="Nakamura S."/>
            <person name="Motooka D."/>
            <person name="Fukushima K."/>
        </authorList>
    </citation>
    <scope>NUCLEOTIDE SEQUENCE</scope>
    <source>
        <strain evidence="2">TY812</strain>
    </source>
</reference>
<dbReference type="SUPFAM" id="SSF52540">
    <property type="entry name" value="P-loop containing nucleoside triphosphate hydrolases"/>
    <property type="match status" value="2"/>
</dbReference>
<accession>A0AAJ1SIQ8</accession>
<proteinExistence type="predicted"/>
<dbReference type="SMART" id="SM00487">
    <property type="entry name" value="DEXDc"/>
    <property type="match status" value="1"/>
</dbReference>
<dbReference type="EMBL" id="JAUFSA010000007">
    <property type="protein sequence ID" value="MDP7739749.1"/>
    <property type="molecule type" value="Genomic_DNA"/>
</dbReference>
<dbReference type="Proteomes" id="UP001229081">
    <property type="component" value="Unassembled WGS sequence"/>
</dbReference>
<dbReference type="RefSeq" id="WP_306256165.1">
    <property type="nucleotide sequence ID" value="NZ_JAUFSA010000007.1"/>
</dbReference>
<dbReference type="CDD" id="cd02440">
    <property type="entry name" value="AdoMet_MTases"/>
    <property type="match status" value="1"/>
</dbReference>
<dbReference type="GO" id="GO:0032259">
    <property type="term" value="P:methylation"/>
    <property type="evidence" value="ECO:0007669"/>
    <property type="project" value="UniProtKB-KW"/>
</dbReference>
<keyword evidence="2" id="KW-0489">Methyltransferase</keyword>
<dbReference type="Gene3D" id="3.40.50.300">
    <property type="entry name" value="P-loop containing nucleotide triphosphate hydrolases"/>
    <property type="match status" value="2"/>
</dbReference>
<evidence type="ECO:0000259" key="1">
    <source>
        <dbReference type="PROSITE" id="PS51194"/>
    </source>
</evidence>
<dbReference type="Pfam" id="PF13489">
    <property type="entry name" value="Methyltransf_23"/>
    <property type="match status" value="1"/>
</dbReference>
<comment type="caution">
    <text evidence="2">The sequence shown here is derived from an EMBL/GenBank/DDBJ whole genome shotgun (WGS) entry which is preliminary data.</text>
</comment>
<gene>
    <name evidence="2" type="ORF">QXL92_34030</name>
</gene>
<dbReference type="InterPro" id="IPR052933">
    <property type="entry name" value="DNA_Protect_Modify"/>
</dbReference>
<dbReference type="InterPro" id="IPR027417">
    <property type="entry name" value="P-loop_NTPase"/>
</dbReference>
<dbReference type="InterPro" id="IPR001650">
    <property type="entry name" value="Helicase_C-like"/>
</dbReference>
<dbReference type="PRINTS" id="PR00507">
    <property type="entry name" value="N12N6MTFRASE"/>
</dbReference>
<dbReference type="PANTHER" id="PTHR41313">
    <property type="entry name" value="ADENINE-SPECIFIC METHYLTRANSFERASE"/>
    <property type="match status" value="1"/>
</dbReference>
<keyword evidence="2" id="KW-0808">Transferase</keyword>
<evidence type="ECO:0000313" key="2">
    <source>
        <dbReference type="EMBL" id="MDP7739749.1"/>
    </source>
</evidence>
<organism evidence="2 3">
    <name type="scientific">Mycobacterium paragordonae</name>
    <dbReference type="NCBI Taxonomy" id="1389713"/>
    <lineage>
        <taxon>Bacteria</taxon>
        <taxon>Bacillati</taxon>
        <taxon>Actinomycetota</taxon>
        <taxon>Actinomycetes</taxon>
        <taxon>Mycobacteriales</taxon>
        <taxon>Mycobacteriaceae</taxon>
        <taxon>Mycobacterium</taxon>
    </lineage>
</organism>
<sequence length="1365" mass="148778">MSTTITAARHAVKASRVVLALNGAKPDANQRAQLEAFPGWGPAAGLFDAQPAGTWAKLADELDELTTPGQFSTAARIVDTSFFTPARLIGHIYEVLRAAGFAGGTVLDLGCGSGRFLRHAPADMAIAYTGVEVDPISAQIASALHPEASIIIGELQSVSLPHRRFDAVVGNVPFSSSNVHDGAIGFYGPLHEYFLRRAVAAVRPGGYVVVVTSRHTLDAKHGLSAALRDAADLIAAVRLPSGYFGADGTDVVADVVVLRVPEHDGDRHGWSPHGSATVELSDVVNGRYCRGWVSAFWQAYPQCVAGTLRLTGFDRAAVAVDAADHVQAVADAFAAVKPLLVSYPKAPALTLEFADVALTDAVGRKEGSLHVVDGQVVRVVDGALQPLARPSAELLALIELRDAALDLLAAEADWDLPDHVLEPLRAHCREAYTSYVGRFGPLNRGELTRGKVDPETGSPKLGWKVPSLGGFRSDPDAAVVLALELFDQEAGTAAPAPILTRRVNRRPPTAEHAANAGEALAICLGEGRGLDLGRIAGLLGLCDEEEAFAALGPLVYRNPRDGLAVTARDYLSGNVRRKLSDAVAAAAADSTYERNVAALREVQPPWLDRHAVRIELGSPWVEPADIADFCREVFGCPVRVEHIAPLAAWEVEGPRYRISDEAKISYCTPRKDALELLQIGLNGAAPVVYDTIYDSARGGQRQVRNADDTEAAEAALNAIAERFSLWVWESPAREQRILYRYNHTMNCQVLRRHDGAHLTFPGLADGVTLWPWQRDFVDQAVSSPAAMAAHEMGLGKTLTAITLAMTLRQFGLANRPAYIVPNHLIEAVTRCCYQWWPGGRFLIVSREDLHAEARRRFAARCATGDWDLVVMTHETFSAIPVPSDVERDWLDGQLGELESYVRAAGYTGKRVATAVRSLKGRIERLRERTNDPSVLTWDLLGIDHLSVDETDRFRRLPVTTRAPGFSLGASKRAIDLLLKVSMLRRPNPSRPHVAFFTGTPFTNTLAEAFVWCQFLALGELSEAGLSHFDAWAAQFIRYESVIEVSPDGSGFRSRRRPAVIQNVPELRLQLSTFMSMVRADTTTLKRPTAVRRTVVVQPNEAVVDFMSTLVERADAVRTRRVTQQHDHMLLICTDGRKVALDPNLVGVAQPAPKVIAVADTVAEVYHRTRTMNYPGSSTPGAFQLVLCDLGTPKAGDNQTYGRIRSALLDRGVPAEQIRFAHDANDPKAREALFASCRNGSVAVLIGSTPKVGIGTNIQQRLHSLHNVDPTWTPAAWLQRLGRAIRTGNHHTSVDVYNYVCESTFDAFMFGVIERKSRGFEQLYRADSQVREIEDLGDEVLKKVVGVFVLTLAIRNLPVLRSVTYC</sequence>
<protein>
    <submittedName>
        <fullName evidence="2">Methyltransferase domain-containing protein</fullName>
    </submittedName>
</protein>
<dbReference type="PANTHER" id="PTHR41313:SF1">
    <property type="entry name" value="DNA METHYLASE ADENINE-SPECIFIC DOMAIN-CONTAINING PROTEIN"/>
    <property type="match status" value="1"/>
</dbReference>
<dbReference type="PROSITE" id="PS51194">
    <property type="entry name" value="HELICASE_CTER"/>
    <property type="match status" value="1"/>
</dbReference>
<evidence type="ECO:0000313" key="3">
    <source>
        <dbReference type="Proteomes" id="UP001229081"/>
    </source>
</evidence>
<dbReference type="Gene3D" id="3.40.50.150">
    <property type="entry name" value="Vaccinia Virus protein VP39"/>
    <property type="match status" value="1"/>
</dbReference>
<feature type="domain" description="Helicase C-terminal" evidence="1">
    <location>
        <begin position="1160"/>
        <end position="1357"/>
    </location>
</feature>
<dbReference type="SUPFAM" id="SSF53335">
    <property type="entry name" value="S-adenosyl-L-methionine-dependent methyltransferases"/>
    <property type="match status" value="1"/>
</dbReference>